<dbReference type="Pfam" id="PF06985">
    <property type="entry name" value="HET"/>
    <property type="match status" value="1"/>
</dbReference>
<feature type="non-terminal residue" evidence="2">
    <location>
        <position position="1"/>
    </location>
</feature>
<evidence type="ECO:0000313" key="3">
    <source>
        <dbReference type="Proteomes" id="UP000258309"/>
    </source>
</evidence>
<dbReference type="InterPro" id="IPR010730">
    <property type="entry name" value="HET"/>
</dbReference>
<feature type="non-terminal residue" evidence="2">
    <location>
        <position position="690"/>
    </location>
</feature>
<proteinExistence type="predicted"/>
<sequence length="690" mass="77959">MQSLYSSLPLKDQEIRVLTIIPDDWATAIHCKLNIVSLDDALEFTALSYVWGMSMQDGTLCINGREQRIGRSLETALRYYRRAGWHMPLWVDAVCINQDDVSERSSQVAIMACIYSSAAIVFVVLGAGIDLAEDDYFQKVMTLQRFRFSTYGQGLSGAILPPGWERGNSQAVLKDEKTSVLFAFLEGAVDLKSFDHLGDVGRWGAVSRDLEESDYPWQILIQILEDFTREAWWTRAWTLQESVVGIEPIFVYRTAAAPWALVREVAGSMDTHISDCCTPYLVNEAPPRYAASVRKLITYVKSVEETRDVYDGIYHGSEVDQHALNRLLGIRKDFAALAVADGAGSLELKLLYAYLWMHHRRDASDSRDKVYALLSLTKLRNAPSFIYPDYGKGEEDVYISTARAIIQDSASLDLLSAAGKFRSNKFPSWVPDWSIVDDSDEITTQMRALLTYNASLETEVEVSFHESSHSLLSAEGLILDHIGVLGQRATPEVQDGRDMWHTIFAWMQIAHAHSSSTKWVDFCRTICTDLLMWPRDRVFRRMGPISGKYTQDVPQEELTQLSVEQMKTCFLAWHLLLERQAMRGVARMAAGLQMEDQVKITTAFRRFAVLSLGYIGLVPSSSEEGDCVVFFRGCRFPFVVRPIARPENKAVWYKVVGDCYIHGFMDGQIKDHVLGKTGDRGSDWKIITLC</sequence>
<name>A0A3E2HI98_SCYLI</name>
<dbReference type="OrthoDB" id="2157530at2759"/>
<gene>
    <name evidence="2" type="ORF">B7463_g3209</name>
</gene>
<protein>
    <recommendedName>
        <fullName evidence="1">Heterokaryon incompatibility domain-containing protein</fullName>
    </recommendedName>
</protein>
<dbReference type="STRING" id="5539.A0A3E2HI98"/>
<dbReference type="EMBL" id="NCSJ02000041">
    <property type="protein sequence ID" value="RFU33107.1"/>
    <property type="molecule type" value="Genomic_DNA"/>
</dbReference>
<evidence type="ECO:0000259" key="1">
    <source>
        <dbReference type="Pfam" id="PF06985"/>
    </source>
</evidence>
<dbReference type="PANTHER" id="PTHR24148:SF64">
    <property type="entry name" value="HETEROKARYON INCOMPATIBILITY DOMAIN-CONTAINING PROTEIN"/>
    <property type="match status" value="1"/>
</dbReference>
<dbReference type="Proteomes" id="UP000258309">
    <property type="component" value="Unassembled WGS sequence"/>
</dbReference>
<reference evidence="2 3" key="1">
    <citation type="submission" date="2018-05" db="EMBL/GenBank/DDBJ databases">
        <title>Draft genome sequence of Scytalidium lignicola DSM 105466, a ubiquitous saprotrophic fungus.</title>
        <authorList>
            <person name="Buettner E."/>
            <person name="Gebauer A.M."/>
            <person name="Hofrichter M."/>
            <person name="Liers C."/>
            <person name="Kellner H."/>
        </authorList>
    </citation>
    <scope>NUCLEOTIDE SEQUENCE [LARGE SCALE GENOMIC DNA]</scope>
    <source>
        <strain evidence="2 3">DSM 105466</strain>
    </source>
</reference>
<keyword evidence="3" id="KW-1185">Reference proteome</keyword>
<dbReference type="Pfam" id="PF26639">
    <property type="entry name" value="Het-6_barrel"/>
    <property type="match status" value="1"/>
</dbReference>
<accession>A0A3E2HI98</accession>
<dbReference type="AlphaFoldDB" id="A0A3E2HI98"/>
<evidence type="ECO:0000313" key="2">
    <source>
        <dbReference type="EMBL" id="RFU33107.1"/>
    </source>
</evidence>
<dbReference type="OMA" id="CRTICTD"/>
<comment type="caution">
    <text evidence="2">The sequence shown here is derived from an EMBL/GenBank/DDBJ whole genome shotgun (WGS) entry which is preliminary data.</text>
</comment>
<feature type="domain" description="Heterokaryon incompatibility" evidence="1">
    <location>
        <begin position="44"/>
        <end position="241"/>
    </location>
</feature>
<dbReference type="InterPro" id="IPR052895">
    <property type="entry name" value="HetReg/Transcr_Mod"/>
</dbReference>
<dbReference type="PANTHER" id="PTHR24148">
    <property type="entry name" value="ANKYRIN REPEAT DOMAIN-CONTAINING PROTEIN 39 HOMOLOG-RELATED"/>
    <property type="match status" value="1"/>
</dbReference>
<organism evidence="2 3">
    <name type="scientific">Scytalidium lignicola</name>
    <name type="common">Hyphomycete</name>
    <dbReference type="NCBI Taxonomy" id="5539"/>
    <lineage>
        <taxon>Eukaryota</taxon>
        <taxon>Fungi</taxon>
        <taxon>Dikarya</taxon>
        <taxon>Ascomycota</taxon>
        <taxon>Pezizomycotina</taxon>
        <taxon>Leotiomycetes</taxon>
        <taxon>Leotiomycetes incertae sedis</taxon>
        <taxon>Scytalidium</taxon>
    </lineage>
</organism>